<dbReference type="EMBL" id="BAABDG010000002">
    <property type="protein sequence ID" value="GAA3892772.1"/>
    <property type="molecule type" value="Genomic_DNA"/>
</dbReference>
<proteinExistence type="predicted"/>
<accession>A0ABP7L200</accession>
<name>A0ABP7L200_9GAMM</name>
<keyword evidence="1" id="KW-0472">Membrane</keyword>
<dbReference type="Proteomes" id="UP001499994">
    <property type="component" value="Unassembled WGS sequence"/>
</dbReference>
<comment type="caution">
    <text evidence="2">The sequence shown here is derived from an EMBL/GenBank/DDBJ whole genome shotgun (WGS) entry which is preliminary data.</text>
</comment>
<evidence type="ECO:0000313" key="2">
    <source>
        <dbReference type="EMBL" id="GAA3892772.1"/>
    </source>
</evidence>
<feature type="transmembrane region" description="Helical" evidence="1">
    <location>
        <begin position="6"/>
        <end position="25"/>
    </location>
</feature>
<organism evidence="2 3">
    <name type="scientific">Gibbsiella dentisursi</name>
    <dbReference type="NCBI Taxonomy" id="796890"/>
    <lineage>
        <taxon>Bacteria</taxon>
        <taxon>Pseudomonadati</taxon>
        <taxon>Pseudomonadota</taxon>
        <taxon>Gammaproteobacteria</taxon>
        <taxon>Enterobacterales</taxon>
        <taxon>Yersiniaceae</taxon>
        <taxon>Gibbsiella</taxon>
    </lineage>
</organism>
<evidence type="ECO:0000256" key="1">
    <source>
        <dbReference type="SAM" id="Phobius"/>
    </source>
</evidence>
<protein>
    <submittedName>
        <fullName evidence="2">Uncharacterized protein</fullName>
    </submittedName>
</protein>
<keyword evidence="3" id="KW-1185">Reference proteome</keyword>
<keyword evidence="1" id="KW-0812">Transmembrane</keyword>
<feature type="transmembrane region" description="Helical" evidence="1">
    <location>
        <begin position="46"/>
        <end position="63"/>
    </location>
</feature>
<evidence type="ECO:0000313" key="3">
    <source>
        <dbReference type="Proteomes" id="UP001499994"/>
    </source>
</evidence>
<dbReference type="RefSeq" id="WP_279023383.1">
    <property type="nucleotide sequence ID" value="NZ_BAABDG010000002.1"/>
</dbReference>
<reference evidence="3" key="1">
    <citation type="journal article" date="2019" name="Int. J. Syst. Evol. Microbiol.">
        <title>The Global Catalogue of Microorganisms (GCM) 10K type strain sequencing project: providing services to taxonomists for standard genome sequencing and annotation.</title>
        <authorList>
            <consortium name="The Broad Institute Genomics Platform"/>
            <consortium name="The Broad Institute Genome Sequencing Center for Infectious Disease"/>
            <person name="Wu L."/>
            <person name="Ma J."/>
        </authorList>
    </citation>
    <scope>NUCLEOTIDE SEQUENCE [LARGE SCALE GENOMIC DNA]</scope>
    <source>
        <strain evidence="3">JCM 17201</strain>
    </source>
</reference>
<gene>
    <name evidence="2" type="ORF">GCM10022405_17810</name>
</gene>
<keyword evidence="1" id="KW-1133">Transmembrane helix</keyword>
<sequence>MNNPAVTSLIILAYIMLIVPVLSLLDSQLTLTRIGTDRLLRKTVQTVVIIVLTLFFFWLMALFK</sequence>